<dbReference type="Proteomes" id="UP000247409">
    <property type="component" value="Unassembled WGS sequence"/>
</dbReference>
<protein>
    <submittedName>
        <fullName evidence="2">Uncharacterized protein</fullName>
    </submittedName>
</protein>
<proteinExistence type="predicted"/>
<sequence length="515" mass="57612">MDDSSSDYSDTIVLFQNSKESASASRAFHAFSHDSFAANAPKLNAQQRSMYLMEQYDQLPAELIPLLRDICKELLRHIHNSQPGLLQALTSLCDSKDDANGDSIFKKESIRQEREPAKPLHRAKHDEKVRKGTNPLSLQRPTLSLLAQKLQDVLNKAGSVNDKLNISVSKWGLQESQNMLKGCKTVVYDLGKGHELLRDENVALQAFKLDSGTYIDAFSGDIDLELAITYVEKMEACLKDAQEWFELISMRVSELPAVRGEEKAEAKKKSEEELKNQDNSGKESVKVCHKQGAPEKETEDLQCNQEASDDEITPVMHPTNNARKTEKAREGAKVTNQTGPYLDGRCDISRENNAAQEERIGLAEVAEAGDVKPSASDSTGAENELGYDEPSVSSPRSILRKITSLGLPGMPLGRKEIWTRKKKHAGKQLTDLHLFADRSHERLEEKGNIRTTSAKSKPSTVKEGIQRAVDRKNTERSLNETKERFCEVLKEDIKVMTEAIQIKQAELDRLMGIRN</sequence>
<feature type="region of interest" description="Disordered" evidence="1">
    <location>
        <begin position="450"/>
        <end position="476"/>
    </location>
</feature>
<evidence type="ECO:0000313" key="2">
    <source>
        <dbReference type="EMBL" id="PXF48386.1"/>
    </source>
</evidence>
<feature type="region of interest" description="Disordered" evidence="1">
    <location>
        <begin position="367"/>
        <end position="393"/>
    </location>
</feature>
<accession>A0A2V3J1T2</accession>
<feature type="region of interest" description="Disordered" evidence="1">
    <location>
        <begin position="258"/>
        <end position="346"/>
    </location>
</feature>
<evidence type="ECO:0000313" key="3">
    <source>
        <dbReference type="Proteomes" id="UP000247409"/>
    </source>
</evidence>
<keyword evidence="3" id="KW-1185">Reference proteome</keyword>
<dbReference type="AlphaFoldDB" id="A0A2V3J1T2"/>
<feature type="compositionally biased region" description="Polar residues" evidence="1">
    <location>
        <begin position="450"/>
        <end position="459"/>
    </location>
</feature>
<feature type="compositionally biased region" description="Basic and acidic residues" evidence="1">
    <location>
        <begin position="323"/>
        <end position="332"/>
    </location>
</feature>
<gene>
    <name evidence="2" type="ORF">BWQ96_01846</name>
</gene>
<feature type="compositionally biased region" description="Basic and acidic residues" evidence="1">
    <location>
        <begin position="464"/>
        <end position="476"/>
    </location>
</feature>
<evidence type="ECO:0000256" key="1">
    <source>
        <dbReference type="SAM" id="MobiDB-lite"/>
    </source>
</evidence>
<dbReference type="EMBL" id="NBIV01000014">
    <property type="protein sequence ID" value="PXF48386.1"/>
    <property type="molecule type" value="Genomic_DNA"/>
</dbReference>
<feature type="compositionally biased region" description="Basic and acidic residues" evidence="1">
    <location>
        <begin position="259"/>
        <end position="296"/>
    </location>
</feature>
<name>A0A2V3J1T2_9FLOR</name>
<feature type="compositionally biased region" description="Basic and acidic residues" evidence="1">
    <location>
        <begin position="112"/>
        <end position="130"/>
    </location>
</feature>
<organism evidence="2 3">
    <name type="scientific">Gracilariopsis chorda</name>
    <dbReference type="NCBI Taxonomy" id="448386"/>
    <lineage>
        <taxon>Eukaryota</taxon>
        <taxon>Rhodophyta</taxon>
        <taxon>Florideophyceae</taxon>
        <taxon>Rhodymeniophycidae</taxon>
        <taxon>Gracilariales</taxon>
        <taxon>Gracilariaceae</taxon>
        <taxon>Gracilariopsis</taxon>
    </lineage>
</organism>
<feature type="region of interest" description="Disordered" evidence="1">
    <location>
        <begin position="112"/>
        <end position="134"/>
    </location>
</feature>
<reference evidence="2 3" key="1">
    <citation type="journal article" date="2018" name="Mol. Biol. Evol.">
        <title>Analysis of the draft genome of the red seaweed Gracilariopsis chorda provides insights into genome size evolution in Rhodophyta.</title>
        <authorList>
            <person name="Lee J."/>
            <person name="Yang E.C."/>
            <person name="Graf L."/>
            <person name="Yang J.H."/>
            <person name="Qiu H."/>
            <person name="Zel Zion U."/>
            <person name="Chan C.X."/>
            <person name="Stephens T.G."/>
            <person name="Weber A.P.M."/>
            <person name="Boo G.H."/>
            <person name="Boo S.M."/>
            <person name="Kim K.M."/>
            <person name="Shin Y."/>
            <person name="Jung M."/>
            <person name="Lee S.J."/>
            <person name="Yim H.S."/>
            <person name="Lee J.H."/>
            <person name="Bhattacharya D."/>
            <person name="Yoon H.S."/>
        </authorList>
    </citation>
    <scope>NUCLEOTIDE SEQUENCE [LARGE SCALE GENOMIC DNA]</scope>
    <source>
        <strain evidence="2 3">SKKU-2015</strain>
        <tissue evidence="2">Whole body</tissue>
    </source>
</reference>
<comment type="caution">
    <text evidence="2">The sequence shown here is derived from an EMBL/GenBank/DDBJ whole genome shotgun (WGS) entry which is preliminary data.</text>
</comment>